<dbReference type="RefSeq" id="WP_188677796.1">
    <property type="nucleotide sequence ID" value="NZ_BMKA01000005.1"/>
</dbReference>
<dbReference type="EMBL" id="BMKA01000005">
    <property type="protein sequence ID" value="GGA28779.1"/>
    <property type="molecule type" value="Genomic_DNA"/>
</dbReference>
<gene>
    <name evidence="1" type="ORF">GCM10011498_32400</name>
</gene>
<reference evidence="1" key="2">
    <citation type="submission" date="2020-09" db="EMBL/GenBank/DDBJ databases">
        <authorList>
            <person name="Sun Q."/>
            <person name="Zhou Y."/>
        </authorList>
    </citation>
    <scope>NUCLEOTIDE SEQUENCE</scope>
    <source>
        <strain evidence="1">CGMCC 1.15880</strain>
    </source>
</reference>
<reference evidence="1" key="1">
    <citation type="journal article" date="2014" name="Int. J. Syst. Evol. Microbiol.">
        <title>Complete genome sequence of Corynebacterium casei LMG S-19264T (=DSM 44701T), isolated from a smear-ripened cheese.</title>
        <authorList>
            <consortium name="US DOE Joint Genome Institute (JGI-PGF)"/>
            <person name="Walter F."/>
            <person name="Albersmeier A."/>
            <person name="Kalinowski J."/>
            <person name="Ruckert C."/>
        </authorList>
    </citation>
    <scope>NUCLEOTIDE SEQUENCE</scope>
    <source>
        <strain evidence="1">CGMCC 1.15880</strain>
    </source>
</reference>
<dbReference type="Proteomes" id="UP000628017">
    <property type="component" value="Unassembled WGS sequence"/>
</dbReference>
<protein>
    <recommendedName>
        <fullName evidence="3">Lipoprotein</fullName>
    </recommendedName>
</protein>
<keyword evidence="2" id="KW-1185">Reference proteome</keyword>
<name>A0A916R0R9_9RHOB</name>
<dbReference type="AlphaFoldDB" id="A0A916R0R9"/>
<sequence length="109" mass="11910">MMRFFGLLALVPLGVACTPVTEDQTPDVSKAEKQAQVQAYCTQEAKSYARRPLVIADDTGRIQIGLQAVLPDQAAVNQYYADCYRAQYRNRPAKGSTAPDDIPSLPAYG</sequence>
<dbReference type="PROSITE" id="PS51257">
    <property type="entry name" value="PROKAR_LIPOPROTEIN"/>
    <property type="match status" value="1"/>
</dbReference>
<accession>A0A916R0R9</accession>
<organism evidence="1 2">
    <name type="scientific">Neptunicoccus cionae</name>
    <dbReference type="NCBI Taxonomy" id="2035344"/>
    <lineage>
        <taxon>Bacteria</taxon>
        <taxon>Pseudomonadati</taxon>
        <taxon>Pseudomonadota</taxon>
        <taxon>Alphaproteobacteria</taxon>
        <taxon>Rhodobacterales</taxon>
        <taxon>Paracoccaceae</taxon>
        <taxon>Neptunicoccus</taxon>
    </lineage>
</organism>
<evidence type="ECO:0000313" key="1">
    <source>
        <dbReference type="EMBL" id="GGA28779.1"/>
    </source>
</evidence>
<evidence type="ECO:0000313" key="2">
    <source>
        <dbReference type="Proteomes" id="UP000628017"/>
    </source>
</evidence>
<evidence type="ECO:0008006" key="3">
    <source>
        <dbReference type="Google" id="ProtNLM"/>
    </source>
</evidence>
<proteinExistence type="predicted"/>
<comment type="caution">
    <text evidence="1">The sequence shown here is derived from an EMBL/GenBank/DDBJ whole genome shotgun (WGS) entry which is preliminary data.</text>
</comment>